<feature type="compositionally biased region" description="Polar residues" evidence="6">
    <location>
        <begin position="38"/>
        <end position="63"/>
    </location>
</feature>
<dbReference type="Proteomes" id="UP000064525">
    <property type="component" value="Chromosome I"/>
</dbReference>
<dbReference type="PROSITE" id="PS01271">
    <property type="entry name" value="NA_SULFATE"/>
    <property type="match status" value="1"/>
</dbReference>
<evidence type="ECO:0000256" key="4">
    <source>
        <dbReference type="ARBA" id="ARBA00022989"/>
    </source>
</evidence>
<dbReference type="Pfam" id="PF03600">
    <property type="entry name" value="CitMHS"/>
    <property type="match status" value="1"/>
</dbReference>
<dbReference type="InterPro" id="IPR031312">
    <property type="entry name" value="Na/sul_symport_CS"/>
</dbReference>
<name>A0A0S4PVU6_9HELI</name>
<feature type="transmembrane region" description="Helical" evidence="7">
    <location>
        <begin position="341"/>
        <end position="358"/>
    </location>
</feature>
<evidence type="ECO:0000256" key="1">
    <source>
        <dbReference type="ARBA" id="ARBA00004141"/>
    </source>
</evidence>
<proteinExistence type="predicted"/>
<evidence type="ECO:0000313" key="9">
    <source>
        <dbReference type="EMBL" id="CUU40403.1"/>
    </source>
</evidence>
<organism evidence="9 10">
    <name type="scientific">Helicobacter typhlonius</name>
    <dbReference type="NCBI Taxonomy" id="76936"/>
    <lineage>
        <taxon>Bacteria</taxon>
        <taxon>Pseudomonadati</taxon>
        <taxon>Campylobacterota</taxon>
        <taxon>Epsilonproteobacteria</taxon>
        <taxon>Campylobacterales</taxon>
        <taxon>Helicobacteraceae</taxon>
        <taxon>Helicobacter</taxon>
    </lineage>
</organism>
<evidence type="ECO:0000259" key="8">
    <source>
        <dbReference type="Pfam" id="PF03600"/>
    </source>
</evidence>
<keyword evidence="4 7" id="KW-1133">Transmembrane helix</keyword>
<evidence type="ECO:0000256" key="6">
    <source>
        <dbReference type="SAM" id="MobiDB-lite"/>
    </source>
</evidence>
<feature type="transmembrane region" description="Helical" evidence="7">
    <location>
        <begin position="293"/>
        <end position="315"/>
    </location>
</feature>
<dbReference type="EMBL" id="LN907858">
    <property type="protein sequence ID" value="CUU40403.1"/>
    <property type="molecule type" value="Genomic_DNA"/>
</dbReference>
<feature type="domain" description="Citrate transporter-like" evidence="8">
    <location>
        <begin position="137"/>
        <end position="486"/>
    </location>
</feature>
<dbReference type="GO" id="GO:0015141">
    <property type="term" value="F:succinate transmembrane transporter activity"/>
    <property type="evidence" value="ECO:0007669"/>
    <property type="project" value="UniProtKB-ARBA"/>
</dbReference>
<dbReference type="AlphaFoldDB" id="A0A0S4PVU6"/>
<feature type="transmembrane region" description="Helical" evidence="7">
    <location>
        <begin position="436"/>
        <end position="469"/>
    </location>
</feature>
<feature type="transmembrane region" description="Helical" evidence="7">
    <location>
        <begin position="213"/>
        <end position="242"/>
    </location>
</feature>
<feature type="transmembrane region" description="Helical" evidence="7">
    <location>
        <begin position="520"/>
        <end position="540"/>
    </location>
</feature>
<dbReference type="InterPro" id="IPR004680">
    <property type="entry name" value="Cit_transptr-like_dom"/>
</dbReference>
<feature type="transmembrane region" description="Helical" evidence="7">
    <location>
        <begin position="254"/>
        <end position="273"/>
    </location>
</feature>
<evidence type="ECO:0000313" key="10">
    <source>
        <dbReference type="Proteomes" id="UP000064525"/>
    </source>
</evidence>
<gene>
    <name evidence="9" type="ORF">BN2458_PEG1520</name>
</gene>
<reference evidence="10" key="1">
    <citation type="submission" date="2015-11" db="EMBL/GenBank/DDBJ databases">
        <authorList>
            <person name="Anvar S.Y."/>
        </authorList>
    </citation>
    <scope>NUCLEOTIDE SEQUENCE [LARGE SCALE GENOMIC DNA]</scope>
</reference>
<evidence type="ECO:0000256" key="5">
    <source>
        <dbReference type="ARBA" id="ARBA00023136"/>
    </source>
</evidence>
<accession>A0A0S4PVU6</accession>
<dbReference type="PANTHER" id="PTHR10283">
    <property type="entry name" value="SOLUTE CARRIER FAMILY 13 MEMBER"/>
    <property type="match status" value="1"/>
</dbReference>
<dbReference type="KEGG" id="hty:BN2458_PEG1520"/>
<feature type="transmembrane region" description="Helical" evidence="7">
    <location>
        <begin position="400"/>
        <end position="416"/>
    </location>
</feature>
<protein>
    <submittedName>
        <fullName evidence="9">Sodium-dependent transporter</fullName>
    </submittedName>
</protein>
<dbReference type="PATRIC" id="fig|76936.10.peg.1484"/>
<sequence>MPRKSATKPHIESNTDTQKQKNVAKKSPKQHIEKIKDSQSTQMKDSTSPLSAPISTNTPANTRKATRHYARIKRRAKAHRIYTRFTHTTKRQGVKIIIGMFVALLFGILAAILSHLYLQASFKVSALLGIIALLVTLWTNKALPLGVVSLLPIILFPSFGILDTQSATANYANPIIYLFLGGFMLATATEKIGLHKVIAKRFLSLFPNTPKGIISALGLAACVLGTALSNSTTAILLLPIALSITQEYALKMRFLLAVAFGASISGITTPIGSPPNLIFLGFLEKLGFDGISFTTWIFMMAPLTCLMLYAMIYILSYKSGEYQLEVNAFSDVQTTAAHKRLLFCIVALLLLLFINSPIKPFYNGLGLNENIILLAFGLLMFVPKIGFLDWDDSKSIPYELIFLFGAGFCIATAFSQSELGGIFEDYFRQFENLPFIVFLFIACVCAIIATGFLSTTALIAILLPIIYTATQSFLKGSEPTITMLAITICASFSFMIPISTPPNAIVFAKGNIKAWDMVRFGFLLSVVGIVLVTLFAFVYWRWFLG</sequence>
<keyword evidence="2" id="KW-0813">Transport</keyword>
<comment type="subcellular location">
    <subcellularLocation>
        <location evidence="1">Membrane</location>
        <topology evidence="1">Multi-pass membrane protein</topology>
    </subcellularLocation>
</comment>
<feature type="region of interest" description="Disordered" evidence="6">
    <location>
        <begin position="1"/>
        <end position="68"/>
    </location>
</feature>
<evidence type="ECO:0000256" key="3">
    <source>
        <dbReference type="ARBA" id="ARBA00022692"/>
    </source>
</evidence>
<dbReference type="InterPro" id="IPR001898">
    <property type="entry name" value="SLC13A/DASS"/>
</dbReference>
<feature type="transmembrane region" description="Helical" evidence="7">
    <location>
        <begin position="370"/>
        <end position="388"/>
    </location>
</feature>
<feature type="transmembrane region" description="Helical" evidence="7">
    <location>
        <begin position="174"/>
        <end position="193"/>
    </location>
</feature>
<dbReference type="GO" id="GO:0005886">
    <property type="term" value="C:plasma membrane"/>
    <property type="evidence" value="ECO:0007669"/>
    <property type="project" value="TreeGrafter"/>
</dbReference>
<feature type="transmembrane region" description="Helical" evidence="7">
    <location>
        <begin position="481"/>
        <end position="500"/>
    </location>
</feature>
<feature type="transmembrane region" description="Helical" evidence="7">
    <location>
        <begin position="96"/>
        <end position="118"/>
    </location>
</feature>
<dbReference type="NCBIfam" id="TIGR00785">
    <property type="entry name" value="dass"/>
    <property type="match status" value="1"/>
</dbReference>
<dbReference type="CDD" id="cd01115">
    <property type="entry name" value="SLC13_permease"/>
    <property type="match status" value="1"/>
</dbReference>
<feature type="compositionally biased region" description="Polar residues" evidence="6">
    <location>
        <begin position="12"/>
        <end position="21"/>
    </location>
</feature>
<dbReference type="PANTHER" id="PTHR10283:SF82">
    <property type="entry name" value="SOLUTE CARRIER FAMILY 13 MEMBER 2"/>
    <property type="match status" value="1"/>
</dbReference>
<evidence type="ECO:0000256" key="2">
    <source>
        <dbReference type="ARBA" id="ARBA00022448"/>
    </source>
</evidence>
<keyword evidence="5 7" id="KW-0472">Membrane</keyword>
<keyword evidence="3 7" id="KW-0812">Transmembrane</keyword>
<feature type="transmembrane region" description="Helical" evidence="7">
    <location>
        <begin position="142"/>
        <end position="162"/>
    </location>
</feature>
<evidence type="ECO:0000256" key="7">
    <source>
        <dbReference type="SAM" id="Phobius"/>
    </source>
</evidence>